<accession>A0ABM1RZ37</accession>
<dbReference type="InterPro" id="IPR000212">
    <property type="entry name" value="DNA_helicase_UvrD/REP"/>
</dbReference>
<evidence type="ECO:0000256" key="2">
    <source>
        <dbReference type="ARBA" id="ARBA00022801"/>
    </source>
</evidence>
<dbReference type="GeneID" id="111084151"/>
<dbReference type="SUPFAM" id="SSF52540">
    <property type="entry name" value="P-loop containing nucleoside triphosphate hydrolases"/>
    <property type="match status" value="1"/>
</dbReference>
<dbReference type="Gene3D" id="3.40.50.300">
    <property type="entry name" value="P-loop containing nucleotide triphosphate hydrolases"/>
    <property type="match status" value="1"/>
</dbReference>
<dbReference type="InterPro" id="IPR027417">
    <property type="entry name" value="P-loop_NTPase"/>
</dbReference>
<keyword evidence="6" id="KW-1185">Reference proteome</keyword>
<protein>
    <submittedName>
        <fullName evidence="7">F-box DNA helicase 1-like</fullName>
    </submittedName>
</protein>
<feature type="domain" description="UvrD-like helicase ATP-binding" evidence="5">
    <location>
        <begin position="28"/>
        <end position="86"/>
    </location>
</feature>
<name>A0ABM1RZ37_LIMPO</name>
<feature type="non-terminal residue" evidence="7">
    <location>
        <position position="208"/>
    </location>
</feature>
<dbReference type="PANTHER" id="PTHR11070">
    <property type="entry name" value="UVRD / RECB / PCRA DNA HELICASE FAMILY MEMBER"/>
    <property type="match status" value="1"/>
</dbReference>
<evidence type="ECO:0000256" key="4">
    <source>
        <dbReference type="ARBA" id="ARBA00022840"/>
    </source>
</evidence>
<evidence type="ECO:0000259" key="5">
    <source>
        <dbReference type="Pfam" id="PF00580"/>
    </source>
</evidence>
<sequence length="208" mass="22993">AMADDAQDLWNKMANRSDQDLYITHDGYLKLYQLAHPRLEGYDCILIDEAQDCNAAMLDLLLSQPCPKILVGDPNQQIYAFRGAVNALSSVQSSQMFYLTKSFRFGPEISYVASCALEVLKKIHHKTIVGGTQEGAVDGSKVGQISIIARCNLTLFNEAVRLCCGEERHEGEPSTIRGAFVGGLKGYGLEQIVDVYRLMTISRDISPE</sequence>
<dbReference type="Pfam" id="PF00580">
    <property type="entry name" value="UvrD-helicase"/>
    <property type="match status" value="1"/>
</dbReference>
<evidence type="ECO:0000256" key="3">
    <source>
        <dbReference type="ARBA" id="ARBA00022806"/>
    </source>
</evidence>
<keyword evidence="2" id="KW-0378">Hydrolase</keyword>
<evidence type="ECO:0000313" key="7">
    <source>
        <dbReference type="RefSeq" id="XP_022236642.1"/>
    </source>
</evidence>
<evidence type="ECO:0000256" key="1">
    <source>
        <dbReference type="ARBA" id="ARBA00022741"/>
    </source>
</evidence>
<dbReference type="RefSeq" id="XP_022236642.1">
    <property type="nucleotide sequence ID" value="XM_022380934.1"/>
</dbReference>
<dbReference type="InterPro" id="IPR014016">
    <property type="entry name" value="UvrD-like_ATP-bd"/>
</dbReference>
<gene>
    <name evidence="7" type="primary">LOC111084151</name>
</gene>
<reference evidence="7" key="1">
    <citation type="submission" date="2025-08" db="UniProtKB">
        <authorList>
            <consortium name="RefSeq"/>
        </authorList>
    </citation>
    <scope>IDENTIFICATION</scope>
    <source>
        <tissue evidence="7">Muscle</tissue>
    </source>
</reference>
<feature type="non-terminal residue" evidence="7">
    <location>
        <position position="1"/>
    </location>
</feature>
<keyword evidence="4" id="KW-0067">ATP-binding</keyword>
<organism evidence="6 7">
    <name type="scientific">Limulus polyphemus</name>
    <name type="common">Atlantic horseshoe crab</name>
    <dbReference type="NCBI Taxonomy" id="6850"/>
    <lineage>
        <taxon>Eukaryota</taxon>
        <taxon>Metazoa</taxon>
        <taxon>Ecdysozoa</taxon>
        <taxon>Arthropoda</taxon>
        <taxon>Chelicerata</taxon>
        <taxon>Merostomata</taxon>
        <taxon>Xiphosura</taxon>
        <taxon>Limulidae</taxon>
        <taxon>Limulus</taxon>
    </lineage>
</organism>
<dbReference type="Proteomes" id="UP000694941">
    <property type="component" value="Unplaced"/>
</dbReference>
<keyword evidence="3" id="KW-0347">Helicase</keyword>
<dbReference type="PANTHER" id="PTHR11070:SF30">
    <property type="entry name" value="F-BOX DNA HELICASE 1"/>
    <property type="match status" value="1"/>
</dbReference>
<proteinExistence type="predicted"/>
<keyword evidence="1" id="KW-0547">Nucleotide-binding</keyword>
<evidence type="ECO:0000313" key="6">
    <source>
        <dbReference type="Proteomes" id="UP000694941"/>
    </source>
</evidence>